<reference evidence="2 3" key="1">
    <citation type="journal article" date="2015" name="Genome Biol. Evol.">
        <title>Comparative Genomics of a Bacterivorous Green Alga Reveals Evolutionary Causalities and Consequences of Phago-Mixotrophic Mode of Nutrition.</title>
        <authorList>
            <person name="Burns J.A."/>
            <person name="Paasch A."/>
            <person name="Narechania A."/>
            <person name="Kim E."/>
        </authorList>
    </citation>
    <scope>NUCLEOTIDE SEQUENCE [LARGE SCALE GENOMIC DNA]</scope>
    <source>
        <strain evidence="2 3">PLY_AMNH</strain>
    </source>
</reference>
<feature type="transmembrane region" description="Helical" evidence="1">
    <location>
        <begin position="12"/>
        <end position="28"/>
    </location>
</feature>
<keyword evidence="1" id="KW-0472">Membrane</keyword>
<evidence type="ECO:0000313" key="2">
    <source>
        <dbReference type="EMBL" id="KAK3264313.1"/>
    </source>
</evidence>
<feature type="transmembrane region" description="Helical" evidence="1">
    <location>
        <begin position="89"/>
        <end position="110"/>
    </location>
</feature>
<feature type="transmembrane region" description="Helical" evidence="1">
    <location>
        <begin position="35"/>
        <end position="54"/>
    </location>
</feature>
<sequence length="169" mass="18971">MVAGTCGLSIELWPFIHVTSFTVILIVLQDVIYLATYIYVSIIQGAVVGDTLFWDHSIYWEYFLSAFWDDTDLDVGYYYPTDQPLLKRLWPIVNALVTLCLYICILFNALKIGKMKLIMYVGLHARTLSLAPAGSSRCARTLSLAPAGRFRCLCTTSCWLNVAAAVKMP</sequence>
<keyword evidence="3" id="KW-1185">Reference proteome</keyword>
<proteinExistence type="predicted"/>
<dbReference type="AlphaFoldDB" id="A0AAE0FRC5"/>
<comment type="caution">
    <text evidence="2">The sequence shown here is derived from an EMBL/GenBank/DDBJ whole genome shotgun (WGS) entry which is preliminary data.</text>
</comment>
<protein>
    <submittedName>
        <fullName evidence="2">Uncharacterized protein</fullName>
    </submittedName>
</protein>
<organism evidence="2 3">
    <name type="scientific">Cymbomonas tetramitiformis</name>
    <dbReference type="NCBI Taxonomy" id="36881"/>
    <lineage>
        <taxon>Eukaryota</taxon>
        <taxon>Viridiplantae</taxon>
        <taxon>Chlorophyta</taxon>
        <taxon>Pyramimonadophyceae</taxon>
        <taxon>Pyramimonadales</taxon>
        <taxon>Pyramimonadaceae</taxon>
        <taxon>Cymbomonas</taxon>
    </lineage>
</organism>
<evidence type="ECO:0000313" key="3">
    <source>
        <dbReference type="Proteomes" id="UP001190700"/>
    </source>
</evidence>
<evidence type="ECO:0000256" key="1">
    <source>
        <dbReference type="SAM" id="Phobius"/>
    </source>
</evidence>
<dbReference type="Proteomes" id="UP001190700">
    <property type="component" value="Unassembled WGS sequence"/>
</dbReference>
<dbReference type="EMBL" id="LGRX02014630">
    <property type="protein sequence ID" value="KAK3264313.1"/>
    <property type="molecule type" value="Genomic_DNA"/>
</dbReference>
<name>A0AAE0FRC5_9CHLO</name>
<keyword evidence="1" id="KW-0812">Transmembrane</keyword>
<accession>A0AAE0FRC5</accession>
<keyword evidence="1" id="KW-1133">Transmembrane helix</keyword>
<gene>
    <name evidence="2" type="ORF">CYMTET_26935</name>
</gene>